<dbReference type="NCBIfam" id="TIGR00654">
    <property type="entry name" value="PhzF_family"/>
    <property type="match status" value="1"/>
</dbReference>
<gene>
    <name evidence="2" type="ORF">NSA23_10365</name>
</gene>
<dbReference type="RefSeq" id="WP_246119242.1">
    <property type="nucleotide sequence ID" value="NZ_CABKTM010000075.1"/>
</dbReference>
<dbReference type="PANTHER" id="PTHR13774">
    <property type="entry name" value="PHENAZINE BIOSYNTHESIS PROTEIN"/>
    <property type="match status" value="1"/>
</dbReference>
<dbReference type="GO" id="GO:0016853">
    <property type="term" value="F:isomerase activity"/>
    <property type="evidence" value="ECO:0007669"/>
    <property type="project" value="TreeGrafter"/>
</dbReference>
<protein>
    <submittedName>
        <fullName evidence="2">PhzF family phenazine biosynthesis protein</fullName>
    </submittedName>
</protein>
<dbReference type="SUPFAM" id="SSF54506">
    <property type="entry name" value="Diaminopimelate epimerase-like"/>
    <property type="match status" value="1"/>
</dbReference>
<evidence type="ECO:0000256" key="1">
    <source>
        <dbReference type="PIRSR" id="PIRSR016184-1"/>
    </source>
</evidence>
<reference evidence="2" key="1">
    <citation type="submission" date="2022-07" db="EMBL/GenBank/DDBJ databases">
        <title>Enhanced cultured diversity of the mouse gut microbiota enables custom-made synthetic communities.</title>
        <authorList>
            <person name="Afrizal A."/>
        </authorList>
    </citation>
    <scope>NUCLEOTIDE SEQUENCE</scope>
    <source>
        <strain evidence="2">DSM 29482</strain>
    </source>
</reference>
<evidence type="ECO:0000313" key="2">
    <source>
        <dbReference type="EMBL" id="MCR2044514.1"/>
    </source>
</evidence>
<dbReference type="Gene3D" id="3.10.310.10">
    <property type="entry name" value="Diaminopimelate Epimerase, Chain A, domain 1"/>
    <property type="match status" value="2"/>
</dbReference>
<dbReference type="AlphaFoldDB" id="A0A9X2MIU3"/>
<dbReference type="EMBL" id="JANJZL010000006">
    <property type="protein sequence ID" value="MCR2044514.1"/>
    <property type="molecule type" value="Genomic_DNA"/>
</dbReference>
<sequence>MKIYQVDAFTKYSFGGNPAGVVTDASNLTKEEMQKIAREMNCSETAFVLPTTNSKADFKVRFFTPSEEVDLCGHATIATFHVLFQEGKIKLDCKEKLVFQETKAGILPVYLIASSEGKLDRVVMGQRLPEIIETSNEISKIAELLGLKTSDLELNNLPLQIVSTGLPDMMVPVKDLKTLKKANPDFIKLGKYQKEKGFVSIHAFTFETENPNNDIHTRDFAPSVEINEESATGTANGALASYLVENKEVSLKDNKIIMKIEQGYTMDRPSEIVAEILHERGTVKEVKVGGSAVIIMEGTMAW</sequence>
<comment type="caution">
    <text evidence="2">The sequence shown here is derived from an EMBL/GenBank/DDBJ whole genome shotgun (WGS) entry which is preliminary data.</text>
</comment>
<organism evidence="2 3">
    <name type="scientific">Anaerosalibacter massiliensis</name>
    <dbReference type="NCBI Taxonomy" id="1347392"/>
    <lineage>
        <taxon>Bacteria</taxon>
        <taxon>Bacillati</taxon>
        <taxon>Bacillota</taxon>
        <taxon>Tissierellia</taxon>
        <taxon>Tissierellales</taxon>
        <taxon>Sporanaerobacteraceae</taxon>
        <taxon>Anaerosalibacter</taxon>
    </lineage>
</organism>
<evidence type="ECO:0000313" key="3">
    <source>
        <dbReference type="Proteomes" id="UP001142078"/>
    </source>
</evidence>
<proteinExistence type="predicted"/>
<dbReference type="Pfam" id="PF02567">
    <property type="entry name" value="PhzC-PhzF"/>
    <property type="match status" value="1"/>
</dbReference>
<accession>A0A9X2MIU3</accession>
<dbReference type="Proteomes" id="UP001142078">
    <property type="component" value="Unassembled WGS sequence"/>
</dbReference>
<name>A0A9X2MIU3_9FIRM</name>
<dbReference type="PIRSF" id="PIRSF016184">
    <property type="entry name" value="PhzC_PhzF"/>
    <property type="match status" value="1"/>
</dbReference>
<dbReference type="GO" id="GO:0005737">
    <property type="term" value="C:cytoplasm"/>
    <property type="evidence" value="ECO:0007669"/>
    <property type="project" value="TreeGrafter"/>
</dbReference>
<feature type="active site" evidence="1">
    <location>
        <position position="44"/>
    </location>
</feature>
<keyword evidence="3" id="KW-1185">Reference proteome</keyword>
<dbReference type="InterPro" id="IPR003719">
    <property type="entry name" value="Phenazine_PhzF-like"/>
</dbReference>